<evidence type="ECO:0008006" key="3">
    <source>
        <dbReference type="Google" id="ProtNLM"/>
    </source>
</evidence>
<dbReference type="InterPro" id="IPR017946">
    <property type="entry name" value="PLC-like_Pdiesterase_TIM-brl"/>
</dbReference>
<gene>
    <name evidence="1" type="ORF">HMI49_27000</name>
</gene>
<dbReference type="PROSITE" id="PS50007">
    <property type="entry name" value="PIPLC_X_DOMAIN"/>
    <property type="match status" value="1"/>
</dbReference>
<sequence>MNPLSPGDLVDPSRWMSTLARQNPVIRLKELSIPGTHDSCSRLGFCKPISTTQYATLEQQLDAGIRFLDVRIKVDDAGGTKGLKVVHGMEDVGDYYGSQTGRLSFETVLTRIHGWMNQPEHRDECVIIKVVDCDTPDLNAERAGYDTHTRVHDIWKRVEAGSPGMKSLDFNTQHSTAEFLEMTLHQAKGRLLLWRVFKDPEVLQGTRKAFGLDLYALKNEARYDNNPYFDVHSPAPGGRAQWVSLRGQSLYTWKFKGPQQTLTYADKMNAVVHRLYDAWCGHTEGVSKRTEDSYCLNELNIAAIYQSSGDRQDVEVERYYPVTNATSIHPLMGELLEQMLAPQPTLPTLSHKGARGNGSVGIILFDWADDPTGALRDFEKTRHFNEPLYKKVIAFNFQPSKVFDRDSHGVDSIRYQFLDAAPHAELQYQNGHGWHRAPPPPSAGFEISTLTA</sequence>
<dbReference type="GO" id="GO:0006629">
    <property type="term" value="P:lipid metabolic process"/>
    <property type="evidence" value="ECO:0007669"/>
    <property type="project" value="InterPro"/>
</dbReference>
<dbReference type="SUPFAM" id="SSF51695">
    <property type="entry name" value="PLC-like phosphodiesterases"/>
    <property type="match status" value="1"/>
</dbReference>
<dbReference type="GO" id="GO:0008081">
    <property type="term" value="F:phosphoric diester hydrolase activity"/>
    <property type="evidence" value="ECO:0007669"/>
    <property type="project" value="InterPro"/>
</dbReference>
<name>A0A7Y4NUG8_9BACT</name>
<protein>
    <recommendedName>
        <fullName evidence="3">Phosphatidylinositol diacylglycerol-lyase</fullName>
    </recommendedName>
</protein>
<dbReference type="RefSeq" id="WP_171437062.1">
    <property type="nucleotide sequence ID" value="NZ_JABFJV010000188.1"/>
</dbReference>
<dbReference type="InterPro" id="IPR051057">
    <property type="entry name" value="PI-PLC_domain"/>
</dbReference>
<reference evidence="1 2" key="1">
    <citation type="submission" date="2020-05" db="EMBL/GenBank/DDBJ databases">
        <authorList>
            <person name="Whitworth D."/>
        </authorList>
    </citation>
    <scope>NUCLEOTIDE SEQUENCE [LARGE SCALE GENOMIC DNA]</scope>
    <source>
        <strain evidence="1 2">AB043B</strain>
    </source>
</reference>
<evidence type="ECO:0000313" key="2">
    <source>
        <dbReference type="Proteomes" id="UP000563426"/>
    </source>
</evidence>
<dbReference type="PANTHER" id="PTHR13593:SF113">
    <property type="entry name" value="SI:DKEY-266F7.9"/>
    <property type="match status" value="1"/>
</dbReference>
<evidence type="ECO:0000313" key="1">
    <source>
        <dbReference type="EMBL" id="NOK36861.1"/>
    </source>
</evidence>
<comment type="caution">
    <text evidence="1">The sequence shown here is derived from an EMBL/GenBank/DDBJ whole genome shotgun (WGS) entry which is preliminary data.</text>
</comment>
<dbReference type="PANTHER" id="PTHR13593">
    <property type="match status" value="1"/>
</dbReference>
<dbReference type="Gene3D" id="3.20.20.190">
    <property type="entry name" value="Phosphatidylinositol (PI) phosphodiesterase"/>
    <property type="match status" value="1"/>
</dbReference>
<dbReference type="Proteomes" id="UP000563426">
    <property type="component" value="Unassembled WGS sequence"/>
</dbReference>
<organism evidence="1 2">
    <name type="scientific">Corallococcus exercitus</name>
    <dbReference type="NCBI Taxonomy" id="2316736"/>
    <lineage>
        <taxon>Bacteria</taxon>
        <taxon>Pseudomonadati</taxon>
        <taxon>Myxococcota</taxon>
        <taxon>Myxococcia</taxon>
        <taxon>Myxococcales</taxon>
        <taxon>Cystobacterineae</taxon>
        <taxon>Myxococcaceae</taxon>
        <taxon>Corallococcus</taxon>
    </lineage>
</organism>
<dbReference type="AlphaFoldDB" id="A0A7Y4NUG8"/>
<keyword evidence="2" id="KW-1185">Reference proteome</keyword>
<proteinExistence type="predicted"/>
<accession>A0A7Y4NUG8</accession>
<dbReference type="EMBL" id="JABFJV010000188">
    <property type="protein sequence ID" value="NOK36861.1"/>
    <property type="molecule type" value="Genomic_DNA"/>
</dbReference>